<dbReference type="Proteomes" id="UP000466906">
    <property type="component" value="Chromosome"/>
</dbReference>
<dbReference type="PROSITE" id="PS00622">
    <property type="entry name" value="HTH_LUXR_1"/>
    <property type="match status" value="1"/>
</dbReference>
<evidence type="ECO:0000259" key="4">
    <source>
        <dbReference type="PROSITE" id="PS50043"/>
    </source>
</evidence>
<dbReference type="EMBL" id="AP022565">
    <property type="protein sequence ID" value="BBX27659.1"/>
    <property type="molecule type" value="Genomic_DNA"/>
</dbReference>
<evidence type="ECO:0000256" key="2">
    <source>
        <dbReference type="ARBA" id="ARBA00023125"/>
    </source>
</evidence>
<evidence type="ECO:0000313" key="6">
    <source>
        <dbReference type="Proteomes" id="UP000466906"/>
    </source>
</evidence>
<protein>
    <recommendedName>
        <fullName evidence="4">HTH luxR-type domain-containing protein</fullName>
    </recommendedName>
</protein>
<keyword evidence="2" id="KW-0238">DNA-binding</keyword>
<organism evidence="5 6">
    <name type="scientific">Mycolicibacterium alvei</name>
    <dbReference type="NCBI Taxonomy" id="67081"/>
    <lineage>
        <taxon>Bacteria</taxon>
        <taxon>Bacillati</taxon>
        <taxon>Actinomycetota</taxon>
        <taxon>Actinomycetes</taxon>
        <taxon>Mycobacteriales</taxon>
        <taxon>Mycobacteriaceae</taxon>
        <taxon>Mycolicibacterium</taxon>
    </lineage>
</organism>
<dbReference type="InterPro" id="IPR036388">
    <property type="entry name" value="WH-like_DNA-bd_sf"/>
</dbReference>
<feature type="domain" description="HTH luxR-type" evidence="4">
    <location>
        <begin position="40"/>
        <end position="105"/>
    </location>
</feature>
<accession>A0A6N4UTF1</accession>
<gene>
    <name evidence="5" type="ORF">MALV_27840</name>
</gene>
<dbReference type="PANTHER" id="PTHR44688">
    <property type="entry name" value="DNA-BINDING TRANSCRIPTIONAL ACTIVATOR DEVR_DOSR"/>
    <property type="match status" value="1"/>
</dbReference>
<keyword evidence="6" id="KW-1185">Reference proteome</keyword>
<dbReference type="InterPro" id="IPR000792">
    <property type="entry name" value="Tscrpt_reg_LuxR_C"/>
</dbReference>
<dbReference type="PANTHER" id="PTHR44688:SF16">
    <property type="entry name" value="DNA-BINDING TRANSCRIPTIONAL ACTIVATOR DEVR_DOSR"/>
    <property type="match status" value="1"/>
</dbReference>
<evidence type="ECO:0000313" key="5">
    <source>
        <dbReference type="EMBL" id="BBX27659.1"/>
    </source>
</evidence>
<proteinExistence type="predicted"/>
<dbReference type="CDD" id="cd06170">
    <property type="entry name" value="LuxR_C_like"/>
    <property type="match status" value="1"/>
</dbReference>
<evidence type="ECO:0000256" key="3">
    <source>
        <dbReference type="ARBA" id="ARBA00023163"/>
    </source>
</evidence>
<keyword evidence="3" id="KW-0804">Transcription</keyword>
<dbReference type="AlphaFoldDB" id="A0A6N4UTF1"/>
<dbReference type="InterPro" id="IPR016032">
    <property type="entry name" value="Sig_transdc_resp-reg_C-effctor"/>
</dbReference>
<dbReference type="Pfam" id="PF00196">
    <property type="entry name" value="GerE"/>
    <property type="match status" value="1"/>
</dbReference>
<dbReference type="KEGG" id="malv:MALV_27840"/>
<dbReference type="GO" id="GO:0003677">
    <property type="term" value="F:DNA binding"/>
    <property type="evidence" value="ECO:0007669"/>
    <property type="project" value="UniProtKB-KW"/>
</dbReference>
<reference evidence="5 6" key="1">
    <citation type="journal article" date="2019" name="Emerg. Microbes Infect.">
        <title>Comprehensive subspecies identification of 175 nontuberculous mycobacteria species based on 7547 genomic profiles.</title>
        <authorList>
            <person name="Matsumoto Y."/>
            <person name="Kinjo T."/>
            <person name="Motooka D."/>
            <person name="Nabeya D."/>
            <person name="Jung N."/>
            <person name="Uechi K."/>
            <person name="Horii T."/>
            <person name="Iida T."/>
            <person name="Fujita J."/>
            <person name="Nakamura S."/>
        </authorList>
    </citation>
    <scope>NUCLEOTIDE SEQUENCE [LARGE SCALE GENOMIC DNA]</scope>
    <source>
        <strain evidence="5 6">JCM 12272</strain>
    </source>
</reference>
<dbReference type="SUPFAM" id="SSF46894">
    <property type="entry name" value="C-terminal effector domain of the bipartite response regulators"/>
    <property type="match status" value="1"/>
</dbReference>
<dbReference type="SMART" id="SM00421">
    <property type="entry name" value="HTH_LUXR"/>
    <property type="match status" value="1"/>
</dbReference>
<dbReference type="PROSITE" id="PS50043">
    <property type="entry name" value="HTH_LUXR_2"/>
    <property type="match status" value="1"/>
</dbReference>
<dbReference type="Gene3D" id="1.10.10.10">
    <property type="entry name" value="Winged helix-like DNA-binding domain superfamily/Winged helix DNA-binding domain"/>
    <property type="match status" value="1"/>
</dbReference>
<keyword evidence="1" id="KW-0805">Transcription regulation</keyword>
<dbReference type="GO" id="GO:0006355">
    <property type="term" value="P:regulation of DNA-templated transcription"/>
    <property type="evidence" value="ECO:0007669"/>
    <property type="project" value="InterPro"/>
</dbReference>
<dbReference type="PRINTS" id="PR00038">
    <property type="entry name" value="HTHLUXR"/>
</dbReference>
<sequence>MLAITTLRQLADVIEGVSTAREPATAHQLDAFVPVGRPLESTALSDLTDRQYEIAQLVAKGMTNKEIAAALVIGRRTVDTHVAHILAKLGVSRRSEVANLVGAAGADARDLRRA</sequence>
<name>A0A6N4UTF1_9MYCO</name>
<evidence type="ECO:0000256" key="1">
    <source>
        <dbReference type="ARBA" id="ARBA00023015"/>
    </source>
</evidence>